<dbReference type="PROSITE" id="PS51192">
    <property type="entry name" value="HELICASE_ATP_BIND_1"/>
    <property type="match status" value="1"/>
</dbReference>
<dbReference type="SMART" id="SM00847">
    <property type="entry name" value="HA2"/>
    <property type="match status" value="1"/>
</dbReference>
<evidence type="ECO:0000256" key="3">
    <source>
        <dbReference type="ARBA" id="ARBA00022801"/>
    </source>
</evidence>
<reference evidence="11" key="1">
    <citation type="submission" date="2010-08" db="EMBL/GenBank/DDBJ databases">
        <authorList>
            <consortium name="Caenorhabditis japonica Sequencing Consortium"/>
            <person name="Wilson R.K."/>
        </authorList>
    </citation>
    <scope>NUCLEOTIDE SEQUENCE [LARGE SCALE GENOMIC DNA]</scope>
    <source>
        <strain evidence="11">DF5081</strain>
    </source>
</reference>
<dbReference type="FunFam" id="3.40.50.300:FF:001326">
    <property type="entry name" value="Putative ATP-dependent RNA helicase DHX35"/>
    <property type="match status" value="1"/>
</dbReference>
<dbReference type="InterPro" id="IPR011545">
    <property type="entry name" value="DEAD/DEAH_box_helicase_dom"/>
</dbReference>
<dbReference type="PANTHER" id="PTHR18934">
    <property type="entry name" value="ATP-DEPENDENT RNA HELICASE"/>
    <property type="match status" value="1"/>
</dbReference>
<dbReference type="FunFam" id="3.40.50.300:FF:000767">
    <property type="entry name" value="Putative ATP-dependent RNA helicase DHX35"/>
    <property type="match status" value="1"/>
</dbReference>
<evidence type="ECO:0000256" key="4">
    <source>
        <dbReference type="ARBA" id="ARBA00022806"/>
    </source>
</evidence>
<dbReference type="EC" id="3.6.4.13" evidence="1"/>
<evidence type="ECO:0000256" key="5">
    <source>
        <dbReference type="ARBA" id="ARBA00022840"/>
    </source>
</evidence>
<dbReference type="SMART" id="SM00490">
    <property type="entry name" value="HELICc"/>
    <property type="match status" value="1"/>
</dbReference>
<evidence type="ECO:0000256" key="6">
    <source>
        <dbReference type="ARBA" id="ARBA00047984"/>
    </source>
</evidence>
<dbReference type="Gene3D" id="3.40.50.300">
    <property type="entry name" value="P-loop containing nucleotide triphosphate hydrolases"/>
    <property type="match status" value="2"/>
</dbReference>
<dbReference type="CDD" id="cd17980">
    <property type="entry name" value="DEXHc_DHX35"/>
    <property type="match status" value="1"/>
</dbReference>
<evidence type="ECO:0000256" key="2">
    <source>
        <dbReference type="ARBA" id="ARBA00022741"/>
    </source>
</evidence>
<dbReference type="Gene3D" id="1.20.120.1080">
    <property type="match status" value="1"/>
</dbReference>
<reference evidence="10" key="2">
    <citation type="submission" date="2022-06" db="UniProtKB">
        <authorList>
            <consortium name="EnsemblMetazoa"/>
        </authorList>
    </citation>
    <scope>IDENTIFICATION</scope>
    <source>
        <strain evidence="10">DF5081</strain>
    </source>
</reference>
<keyword evidence="2" id="KW-0547">Nucleotide-binding</keyword>
<name>A0A8R1HKT2_CAEJA</name>
<feature type="domain" description="Helicase C-terminal" evidence="9">
    <location>
        <begin position="280"/>
        <end position="454"/>
    </location>
</feature>
<comment type="catalytic activity">
    <reaction evidence="6">
        <text>ATP + H2O = ADP + phosphate + H(+)</text>
        <dbReference type="Rhea" id="RHEA:13065"/>
        <dbReference type="ChEBI" id="CHEBI:15377"/>
        <dbReference type="ChEBI" id="CHEBI:15378"/>
        <dbReference type="ChEBI" id="CHEBI:30616"/>
        <dbReference type="ChEBI" id="CHEBI:43474"/>
        <dbReference type="ChEBI" id="CHEBI:456216"/>
        <dbReference type="EC" id="3.6.4.13"/>
    </reaction>
</comment>
<keyword evidence="4" id="KW-0347">Helicase</keyword>
<protein>
    <recommendedName>
        <fullName evidence="1">RNA helicase</fullName>
        <ecNumber evidence="1">3.6.4.13</ecNumber>
    </recommendedName>
</protein>
<keyword evidence="3" id="KW-0378">Hydrolase</keyword>
<dbReference type="AlphaFoldDB" id="A0A8R1HKT2"/>
<feature type="domain" description="Helicase ATP-binding" evidence="8">
    <location>
        <begin position="84"/>
        <end position="248"/>
    </location>
</feature>
<dbReference type="PANTHER" id="PTHR18934:SF136">
    <property type="entry name" value="ATP-DEPENDENT RNA HELICASE DHX35-RELATED"/>
    <property type="match status" value="1"/>
</dbReference>
<dbReference type="Pfam" id="PF07717">
    <property type="entry name" value="OB_NTP_bind"/>
    <property type="match status" value="1"/>
</dbReference>
<evidence type="ECO:0000256" key="7">
    <source>
        <dbReference type="SAM" id="MobiDB-lite"/>
    </source>
</evidence>
<dbReference type="PROSITE" id="PS00690">
    <property type="entry name" value="DEAH_ATP_HELICASE"/>
    <property type="match status" value="1"/>
</dbReference>
<evidence type="ECO:0000313" key="10">
    <source>
        <dbReference type="EnsemblMetazoa" id="CJA02117.1"/>
    </source>
</evidence>
<dbReference type="SUPFAM" id="SSF52540">
    <property type="entry name" value="P-loop containing nucleoside triphosphate hydrolases"/>
    <property type="match status" value="1"/>
</dbReference>
<dbReference type="InterPro" id="IPR027417">
    <property type="entry name" value="P-loop_NTPase"/>
</dbReference>
<dbReference type="InterPro" id="IPR002464">
    <property type="entry name" value="DNA/RNA_helicase_DEAH_CS"/>
</dbReference>
<dbReference type="Pfam" id="PF00271">
    <property type="entry name" value="Helicase_C"/>
    <property type="match status" value="1"/>
</dbReference>
<dbReference type="Proteomes" id="UP000005237">
    <property type="component" value="Unassembled WGS sequence"/>
</dbReference>
<feature type="region of interest" description="Disordered" evidence="7">
    <location>
        <begin position="1"/>
        <end position="34"/>
    </location>
</feature>
<evidence type="ECO:0000256" key="1">
    <source>
        <dbReference type="ARBA" id="ARBA00012552"/>
    </source>
</evidence>
<dbReference type="GO" id="GO:0071013">
    <property type="term" value="C:catalytic step 2 spliceosome"/>
    <property type="evidence" value="ECO:0007669"/>
    <property type="project" value="TreeGrafter"/>
</dbReference>
<proteinExistence type="predicted"/>
<sequence>MSYHPGHGHRDARKPAPARRGFACPDDSADVPRTGPLVFEERTSETSAQPVEDQLKVHNNPYSSLNIQQQRIRLPIFKNRGHILYMCERYRTVIIVGETGCGKSTQVPQFLLEAGWASDGRQIAITQPRRVAVVTLATRVAEEKDCLLGHDVGYTVRFDDVSDKDTKVKFMTDGLLLREILVDPLLSKYSIIMIDEAHERSCNTDILLGLLRKIMQVRNDLRIIVSSATLDAELFKNFFEMNETSNPDKDTAAIISVEGRTHPVSVHHTKTPVPDYCQSAVDTVINIHKHEMAGDILVFLTGQDEVEDVCEKLREASTSLRNVDRLWVVPCYGALPAKEQMKAFDSTPHGTRKVVVATNIAEASITIPGICYVIDTGFVKLRAVNSKHGVESLMRVTISKASAEQRAGRAGRIRPGKCYRLYPQNELNKMAEGTIPEIQRCNLAPTILQLKALGIQNVHKFHYLSPPPSWSMINGLELLYALEAIDERSQLTVPLGIQMAEFPLPPMHSKCLLKSGEFECSEEIVTIVAMMQIQDVFVTPFRARHQADVMRKKFSVEEGDHMTMLNVFSKFQESGKSKKWCTDHFVNYRGLMRADNVRSQLVRLLKRFEIPKISCRGLINASENIRRCLVTGFFSQAAKYHYTGKYMTVKENFAFNMYKGSSIMFKKDYPQWVIFTEVMQESIRDVTVIDPEWLYELAPHYYEFGTEGELAEKRQKAGEDEEDL</sequence>
<dbReference type="EnsemblMetazoa" id="CJA02117.1">
    <property type="protein sequence ID" value="CJA02117.1"/>
    <property type="gene ID" value="WBGene00121321"/>
</dbReference>
<dbReference type="InterPro" id="IPR007502">
    <property type="entry name" value="Helicase-assoc_dom"/>
</dbReference>
<dbReference type="InterPro" id="IPR014001">
    <property type="entry name" value="Helicase_ATP-bd"/>
</dbReference>
<dbReference type="Pfam" id="PF04408">
    <property type="entry name" value="WHD_HA2"/>
    <property type="match status" value="1"/>
</dbReference>
<accession>A0A8R1HKT2</accession>
<evidence type="ECO:0000313" key="11">
    <source>
        <dbReference type="Proteomes" id="UP000005237"/>
    </source>
</evidence>
<dbReference type="GO" id="GO:0016787">
    <property type="term" value="F:hydrolase activity"/>
    <property type="evidence" value="ECO:0007669"/>
    <property type="project" value="UniProtKB-KW"/>
</dbReference>
<organism evidence="10 11">
    <name type="scientific">Caenorhabditis japonica</name>
    <dbReference type="NCBI Taxonomy" id="281687"/>
    <lineage>
        <taxon>Eukaryota</taxon>
        <taxon>Metazoa</taxon>
        <taxon>Ecdysozoa</taxon>
        <taxon>Nematoda</taxon>
        <taxon>Chromadorea</taxon>
        <taxon>Rhabditida</taxon>
        <taxon>Rhabditina</taxon>
        <taxon>Rhabditomorpha</taxon>
        <taxon>Rhabditoidea</taxon>
        <taxon>Rhabditidae</taxon>
        <taxon>Peloderinae</taxon>
        <taxon>Caenorhabditis</taxon>
    </lineage>
</organism>
<evidence type="ECO:0000259" key="8">
    <source>
        <dbReference type="PROSITE" id="PS51192"/>
    </source>
</evidence>
<dbReference type="GO" id="GO:0005524">
    <property type="term" value="F:ATP binding"/>
    <property type="evidence" value="ECO:0007669"/>
    <property type="project" value="UniProtKB-KW"/>
</dbReference>
<keyword evidence="5" id="KW-0067">ATP-binding</keyword>
<dbReference type="SMART" id="SM00487">
    <property type="entry name" value="DEXDc"/>
    <property type="match status" value="1"/>
</dbReference>
<feature type="compositionally biased region" description="Basic residues" evidence="7">
    <location>
        <begin position="1"/>
        <end position="12"/>
    </location>
</feature>
<dbReference type="Pfam" id="PF00270">
    <property type="entry name" value="DEAD"/>
    <property type="match status" value="1"/>
</dbReference>
<dbReference type="CDD" id="cd18791">
    <property type="entry name" value="SF2_C_RHA"/>
    <property type="match status" value="1"/>
</dbReference>
<evidence type="ECO:0000259" key="9">
    <source>
        <dbReference type="PROSITE" id="PS51194"/>
    </source>
</evidence>
<dbReference type="InterPro" id="IPR048333">
    <property type="entry name" value="HA2_WH"/>
</dbReference>
<dbReference type="InterPro" id="IPR011709">
    <property type="entry name" value="DEAD-box_helicase_OB_fold"/>
</dbReference>
<keyword evidence="11" id="KW-1185">Reference proteome</keyword>
<dbReference type="InterPro" id="IPR001650">
    <property type="entry name" value="Helicase_C-like"/>
</dbReference>
<dbReference type="GO" id="GO:0003723">
    <property type="term" value="F:RNA binding"/>
    <property type="evidence" value="ECO:0007669"/>
    <property type="project" value="TreeGrafter"/>
</dbReference>
<dbReference type="Pfam" id="PF21010">
    <property type="entry name" value="HA2_C"/>
    <property type="match status" value="1"/>
</dbReference>
<dbReference type="PROSITE" id="PS51194">
    <property type="entry name" value="HELICASE_CTER"/>
    <property type="match status" value="1"/>
</dbReference>
<dbReference type="GO" id="GO:0003724">
    <property type="term" value="F:RNA helicase activity"/>
    <property type="evidence" value="ECO:0007669"/>
    <property type="project" value="UniProtKB-EC"/>
</dbReference>